<sequence>MTNKKNNEASNDDFSKEFDEIFGFDEFKEDGKYNSTTSEIQENVVKKPINVENKTYGEKEINFHVNDKKKNNRNQKKRINSDTINKTWHMDQLRVKVLITVILIFLIACSIIKLNINKPLLTFDRTRNLEIGVHYVKKNEEVNPLADIFSTSTEETSKENNFYVTQEGTHFIFSNGYQLTLKNFVTMELTEESVFVSPSNSYGDAKTFLKSNFEDNDNYVSVWGSLTNNIIEQFKIYGLYSSTDEATYYKSSDVEKKADYELVRIYSKTMHTDGYVKYEVYDIYRFNGGYGIIIEMTDSTDNKGYKVGDKISIETDVMDKLVEKADENIEIKKVDISNQNQTDSSNKNQ</sequence>
<protein>
    <submittedName>
        <fullName evidence="2">Uncharacterized protein</fullName>
    </submittedName>
</protein>
<keyword evidence="1" id="KW-0472">Membrane</keyword>
<dbReference type="AlphaFoldDB" id="A0A1E8GJA0"/>
<feature type="transmembrane region" description="Helical" evidence="1">
    <location>
        <begin position="95"/>
        <end position="116"/>
    </location>
</feature>
<keyword evidence="1" id="KW-0812">Transmembrane</keyword>
<reference evidence="3" key="1">
    <citation type="submission" date="2016-09" db="EMBL/GenBank/DDBJ databases">
        <title>Draft genome sequence of a novel species of the family Streptococcaceae isolated from flowers.</title>
        <authorList>
            <person name="Chuah L.-O."/>
            <person name="Yap K.-P."/>
            <person name="Thong K.L."/>
            <person name="Liong M.T."/>
            <person name="Ahmad R."/>
            <person name="Rusul G."/>
        </authorList>
    </citation>
    <scope>NUCLEOTIDE SEQUENCE [LARGE SCALE GENOMIC DNA]</scope>
    <source>
        <strain evidence="3">DF1</strain>
    </source>
</reference>
<name>A0A1E8GJA0_9LACT</name>
<comment type="caution">
    <text evidence="2">The sequence shown here is derived from an EMBL/GenBank/DDBJ whole genome shotgun (WGS) entry which is preliminary data.</text>
</comment>
<evidence type="ECO:0000313" key="3">
    <source>
        <dbReference type="Proteomes" id="UP000178622"/>
    </source>
</evidence>
<gene>
    <name evidence="2" type="ORF">BG261_08210</name>
</gene>
<accession>A0A1E8GJA0</accession>
<organism evidence="2 3">
    <name type="scientific">Floricoccus tropicus</name>
    <dbReference type="NCBI Taxonomy" id="1859473"/>
    <lineage>
        <taxon>Bacteria</taxon>
        <taxon>Bacillati</taxon>
        <taxon>Bacillota</taxon>
        <taxon>Bacilli</taxon>
        <taxon>Lactobacillales</taxon>
        <taxon>Streptococcaceae</taxon>
        <taxon>Floricoccus</taxon>
    </lineage>
</organism>
<dbReference type="RefSeq" id="WP_070793265.1">
    <property type="nucleotide sequence ID" value="NZ_MKIR01000026.1"/>
</dbReference>
<keyword evidence="3" id="KW-1185">Reference proteome</keyword>
<dbReference type="Proteomes" id="UP000178622">
    <property type="component" value="Unassembled WGS sequence"/>
</dbReference>
<evidence type="ECO:0000256" key="1">
    <source>
        <dbReference type="SAM" id="Phobius"/>
    </source>
</evidence>
<evidence type="ECO:0000313" key="2">
    <source>
        <dbReference type="EMBL" id="OFI48257.1"/>
    </source>
</evidence>
<dbReference type="EMBL" id="MKIR01000026">
    <property type="protein sequence ID" value="OFI48257.1"/>
    <property type="molecule type" value="Genomic_DNA"/>
</dbReference>
<proteinExistence type="predicted"/>
<keyword evidence="1" id="KW-1133">Transmembrane helix</keyword>
<dbReference type="OrthoDB" id="9821069at2"/>